<dbReference type="InterPro" id="IPR002347">
    <property type="entry name" value="SDR_fam"/>
</dbReference>
<dbReference type="STRING" id="1029756.W911_09195"/>
<dbReference type="InterPro" id="IPR036291">
    <property type="entry name" value="NAD(P)-bd_dom_sf"/>
</dbReference>
<accession>V5SDG0</accession>
<dbReference type="GO" id="GO:0016616">
    <property type="term" value="F:oxidoreductase activity, acting on the CH-OH group of donors, NAD or NADP as acceptor"/>
    <property type="evidence" value="ECO:0007669"/>
    <property type="project" value="InterPro"/>
</dbReference>
<dbReference type="SUPFAM" id="SSF51735">
    <property type="entry name" value="NAD(P)-binding Rossmann-fold domains"/>
    <property type="match status" value="1"/>
</dbReference>
<evidence type="ECO:0000256" key="4">
    <source>
        <dbReference type="RuleBase" id="RU000363"/>
    </source>
</evidence>
<dbReference type="CDD" id="cd05324">
    <property type="entry name" value="carb_red_PTCR-like_SDR_c"/>
    <property type="match status" value="1"/>
</dbReference>
<dbReference type="Pfam" id="PF00106">
    <property type="entry name" value="adh_short"/>
    <property type="match status" value="1"/>
</dbReference>
<dbReference type="PRINTS" id="PR00080">
    <property type="entry name" value="SDRFAMILY"/>
</dbReference>
<organism evidence="5 6">
    <name type="scientific">Hyphomicrobium nitrativorans NL23</name>
    <dbReference type="NCBI Taxonomy" id="1029756"/>
    <lineage>
        <taxon>Bacteria</taxon>
        <taxon>Pseudomonadati</taxon>
        <taxon>Pseudomonadota</taxon>
        <taxon>Alphaproteobacteria</taxon>
        <taxon>Hyphomicrobiales</taxon>
        <taxon>Hyphomicrobiaceae</taxon>
        <taxon>Hyphomicrobium</taxon>
    </lineage>
</organism>
<protein>
    <submittedName>
        <fullName evidence="5">Short-chain dehydrogenase</fullName>
    </submittedName>
</protein>
<gene>
    <name evidence="5" type="ORF">W911_09195</name>
</gene>
<comment type="similarity">
    <text evidence="1 4">Belongs to the short-chain dehydrogenases/reductases (SDR) family.</text>
</comment>
<dbReference type="PANTHER" id="PTHR43963">
    <property type="entry name" value="CARBONYL REDUCTASE 1-RELATED"/>
    <property type="match status" value="1"/>
</dbReference>
<dbReference type="PRINTS" id="PR00081">
    <property type="entry name" value="GDHRDH"/>
</dbReference>
<dbReference type="RefSeq" id="WP_023787208.1">
    <property type="nucleotide sequence ID" value="NC_022997.1"/>
</dbReference>
<dbReference type="EMBL" id="CP006912">
    <property type="protein sequence ID" value="AHB48527.1"/>
    <property type="molecule type" value="Genomic_DNA"/>
</dbReference>
<dbReference type="InterPro" id="IPR045313">
    <property type="entry name" value="CBR1-like"/>
</dbReference>
<dbReference type="Proteomes" id="UP000018542">
    <property type="component" value="Chromosome"/>
</dbReference>
<dbReference type="AlphaFoldDB" id="V5SDG0"/>
<evidence type="ECO:0000313" key="6">
    <source>
        <dbReference type="Proteomes" id="UP000018542"/>
    </source>
</evidence>
<evidence type="ECO:0000256" key="3">
    <source>
        <dbReference type="ARBA" id="ARBA00023002"/>
    </source>
</evidence>
<dbReference type="OrthoDB" id="9785826at2"/>
<dbReference type="Gene3D" id="3.40.50.720">
    <property type="entry name" value="NAD(P)-binding Rossmann-like Domain"/>
    <property type="match status" value="1"/>
</dbReference>
<name>V5SDG0_9HYPH</name>
<keyword evidence="2" id="KW-0521">NADP</keyword>
<keyword evidence="3" id="KW-0560">Oxidoreductase</keyword>
<dbReference type="HOGENOM" id="CLU_010194_9_0_5"/>
<dbReference type="PATRIC" id="fig|1029756.8.peg.1916"/>
<dbReference type="PANTHER" id="PTHR43963:SF6">
    <property type="entry name" value="CHAIN DEHYDROGENASE FAMILY PROTEIN, PUTATIVE (AFU_ORTHOLOGUE AFUA_3G15350)-RELATED"/>
    <property type="match status" value="1"/>
</dbReference>
<evidence type="ECO:0000256" key="2">
    <source>
        <dbReference type="ARBA" id="ARBA00022857"/>
    </source>
</evidence>
<keyword evidence="6" id="KW-1185">Reference proteome</keyword>
<evidence type="ECO:0000313" key="5">
    <source>
        <dbReference type="EMBL" id="AHB48527.1"/>
    </source>
</evidence>
<evidence type="ECO:0000256" key="1">
    <source>
        <dbReference type="ARBA" id="ARBA00006484"/>
    </source>
</evidence>
<proteinExistence type="inferred from homology"/>
<dbReference type="KEGG" id="hni:W911_09195"/>
<sequence>MTATRTALVSGANRGIGFEIVRQLARLGVLAVIGARDPEDGAKAAEKLQSEGLEVPVVALDVDREDSAAEAVADVKRLYGRLDILVNNAAILIDEPGGFNASFFDLKSDTVRRTMETNLLGPIRLIQAALPLMREQDYGRIVNVSSIAGQLAEMGSGYPAYRMSKTALNALTRLTASEIGPGDIKVNSMCPGWVRTDMGGANAERTVEEGADTAVWLATLPEDGPTGGFFRDRKPLAW</sequence>
<reference evidence="5 6" key="1">
    <citation type="journal article" date="2014" name="Genome Announc.">
        <title>Complete Genome Sequence of Hyphomicrobium nitrativorans Strain NL23, a Denitrifying Bacterium Isolated from Biofilm of a Methanol-Fed Denitrification System Treating Seawater at the Montreal Biodome.</title>
        <authorList>
            <person name="Martineau C."/>
            <person name="Villeneuve C."/>
            <person name="Mauffrey F."/>
            <person name="Villemur R."/>
        </authorList>
    </citation>
    <scope>NUCLEOTIDE SEQUENCE [LARGE SCALE GENOMIC DNA]</scope>
    <source>
        <strain evidence="5">NL23</strain>
    </source>
</reference>